<dbReference type="RefSeq" id="WP_066731125.1">
    <property type="nucleotide sequence ID" value="NZ_JAJCIQ010000004.1"/>
</dbReference>
<keyword evidence="1" id="KW-1133">Transmembrane helix</keyword>
<keyword evidence="3" id="KW-1185">Reference proteome</keyword>
<proteinExistence type="predicted"/>
<comment type="caution">
    <text evidence="2">The sequence shown here is derived from an EMBL/GenBank/DDBJ whole genome shotgun (WGS) entry which is preliminary data.</text>
</comment>
<feature type="transmembrane region" description="Helical" evidence="1">
    <location>
        <begin position="53"/>
        <end position="71"/>
    </location>
</feature>
<gene>
    <name evidence="2" type="ORF">LIZ65_11980</name>
</gene>
<keyword evidence="1" id="KW-0472">Membrane</keyword>
<sequence length="75" mass="7686">MEKKLGIITGILGIALVAIGGVLNQKANPVLSVIGGADGPTSVFIAGRLNVDVYIIVIGIILVAIGGIVLYKHKH</sequence>
<evidence type="ECO:0000313" key="2">
    <source>
        <dbReference type="EMBL" id="MCB7388006.1"/>
    </source>
</evidence>
<evidence type="ECO:0000256" key="1">
    <source>
        <dbReference type="SAM" id="Phobius"/>
    </source>
</evidence>
<name>A0ABS8DHT6_9FIRM</name>
<dbReference type="Proteomes" id="UP001299546">
    <property type="component" value="Unassembled WGS sequence"/>
</dbReference>
<evidence type="ECO:0000313" key="3">
    <source>
        <dbReference type="Proteomes" id="UP001299546"/>
    </source>
</evidence>
<dbReference type="EMBL" id="JAJCIS010000008">
    <property type="protein sequence ID" value="MCB7388006.1"/>
    <property type="molecule type" value="Genomic_DNA"/>
</dbReference>
<reference evidence="2 3" key="1">
    <citation type="submission" date="2021-10" db="EMBL/GenBank/DDBJ databases">
        <title>Collection of gut derived symbiotic bacterial strains cultured from healthy donors.</title>
        <authorList>
            <person name="Lin H."/>
            <person name="Littmann E."/>
            <person name="Kohout C."/>
            <person name="Pamer E.G."/>
        </authorList>
    </citation>
    <scope>NUCLEOTIDE SEQUENCE [LARGE SCALE GENOMIC DNA]</scope>
    <source>
        <strain evidence="2 3">DFI.1.165</strain>
    </source>
</reference>
<accession>A0ABS8DHT6</accession>
<protein>
    <submittedName>
        <fullName evidence="2">Oxaloacetate decarboxylase</fullName>
    </submittedName>
</protein>
<keyword evidence="1" id="KW-0812">Transmembrane</keyword>
<organism evidence="2 3">
    <name type="scientific">Bariatricus massiliensis</name>
    <dbReference type="NCBI Taxonomy" id="1745713"/>
    <lineage>
        <taxon>Bacteria</taxon>
        <taxon>Bacillati</taxon>
        <taxon>Bacillota</taxon>
        <taxon>Clostridia</taxon>
        <taxon>Lachnospirales</taxon>
        <taxon>Lachnospiraceae</taxon>
        <taxon>Bariatricus</taxon>
    </lineage>
</organism>
<feature type="transmembrane region" description="Helical" evidence="1">
    <location>
        <begin position="5"/>
        <end position="23"/>
    </location>
</feature>